<dbReference type="RefSeq" id="WP_073388344.1">
    <property type="nucleotide sequence ID" value="NZ_FQVU01000002.1"/>
</dbReference>
<dbReference type="Proteomes" id="UP000186132">
    <property type="component" value="Unassembled WGS sequence"/>
</dbReference>
<proteinExistence type="predicted"/>
<name>A0A1M5HQA9_9ACTN</name>
<reference evidence="1 2" key="1">
    <citation type="submission" date="2016-11" db="EMBL/GenBank/DDBJ databases">
        <authorList>
            <person name="Jaros S."/>
            <person name="Januszkiewicz K."/>
            <person name="Wedrychowicz H."/>
        </authorList>
    </citation>
    <scope>NUCLEOTIDE SEQUENCE [LARGE SCALE GENOMIC DNA]</scope>
    <source>
        <strain evidence="1 2">DSM 45627</strain>
    </source>
</reference>
<sequence length="129" mass="13127">MISAVSGTSAASYIAPTTSGTWTTASTADMLSHLTAQDWALGSAMAGKELDHDPGTAKPAALLLMAQDRTSGRLPADQPVSESYLRAMASVSTNPGYTESINRAIALLKSQAGSASADQVTGNALDLLG</sequence>
<dbReference type="EMBL" id="FQVU01000002">
    <property type="protein sequence ID" value="SHG18139.1"/>
    <property type="molecule type" value="Genomic_DNA"/>
</dbReference>
<keyword evidence="2" id="KW-1185">Reference proteome</keyword>
<organism evidence="1 2">
    <name type="scientific">Jatrophihabitans endophyticus</name>
    <dbReference type="NCBI Taxonomy" id="1206085"/>
    <lineage>
        <taxon>Bacteria</taxon>
        <taxon>Bacillati</taxon>
        <taxon>Actinomycetota</taxon>
        <taxon>Actinomycetes</taxon>
        <taxon>Jatrophihabitantales</taxon>
        <taxon>Jatrophihabitantaceae</taxon>
        <taxon>Jatrophihabitans</taxon>
    </lineage>
</organism>
<protein>
    <submittedName>
        <fullName evidence="1">Uncharacterized protein</fullName>
    </submittedName>
</protein>
<dbReference type="AlphaFoldDB" id="A0A1M5HQA9"/>
<gene>
    <name evidence="1" type="ORF">SAMN05443575_1600</name>
</gene>
<accession>A0A1M5HQA9</accession>
<evidence type="ECO:0000313" key="1">
    <source>
        <dbReference type="EMBL" id="SHG18139.1"/>
    </source>
</evidence>
<evidence type="ECO:0000313" key="2">
    <source>
        <dbReference type="Proteomes" id="UP000186132"/>
    </source>
</evidence>